<dbReference type="AlphaFoldDB" id="A0A835M7Y4"/>
<organism evidence="1 2">
    <name type="scientific">Coptis chinensis</name>
    <dbReference type="NCBI Taxonomy" id="261450"/>
    <lineage>
        <taxon>Eukaryota</taxon>
        <taxon>Viridiplantae</taxon>
        <taxon>Streptophyta</taxon>
        <taxon>Embryophyta</taxon>
        <taxon>Tracheophyta</taxon>
        <taxon>Spermatophyta</taxon>
        <taxon>Magnoliopsida</taxon>
        <taxon>Ranunculales</taxon>
        <taxon>Ranunculaceae</taxon>
        <taxon>Coptidoideae</taxon>
        <taxon>Coptis</taxon>
    </lineage>
</organism>
<sequence length="131" mass="15084">MMASFEDKRACSWTWPSDYADTMYHLGAVMYLEGKENDSETLIRNSISILEEGGQVESFTCLRRLRYLSRILLKSNRLTERLKMSRRRIPHIMELSKGRKSLGDVIAVNTALTLQSNGNLKEAKEFLQRAP</sequence>
<reference evidence="1 2" key="1">
    <citation type="submission" date="2020-10" db="EMBL/GenBank/DDBJ databases">
        <title>The Coptis chinensis genome and diversification of protoberbering-type alkaloids.</title>
        <authorList>
            <person name="Wang B."/>
            <person name="Shu S."/>
            <person name="Song C."/>
            <person name="Liu Y."/>
        </authorList>
    </citation>
    <scope>NUCLEOTIDE SEQUENCE [LARGE SCALE GENOMIC DNA]</scope>
    <source>
        <strain evidence="1">HL-2020</strain>
        <tissue evidence="1">Leaf</tissue>
    </source>
</reference>
<keyword evidence="2" id="KW-1185">Reference proteome</keyword>
<evidence type="ECO:0000313" key="1">
    <source>
        <dbReference type="EMBL" id="KAF9619732.1"/>
    </source>
</evidence>
<dbReference type="OrthoDB" id="1658288at2759"/>
<evidence type="ECO:0000313" key="2">
    <source>
        <dbReference type="Proteomes" id="UP000631114"/>
    </source>
</evidence>
<dbReference type="PANTHER" id="PTHR47689">
    <property type="entry name" value="TETRATRICOPEPTIDE REPEAT (TPR)-LIKE SUPERFAMILY PROTEIN"/>
    <property type="match status" value="1"/>
</dbReference>
<name>A0A835M7Y4_9MAGN</name>
<dbReference type="Proteomes" id="UP000631114">
    <property type="component" value="Unassembled WGS sequence"/>
</dbReference>
<accession>A0A835M7Y4</accession>
<gene>
    <name evidence="1" type="ORF">IFM89_009074</name>
</gene>
<dbReference type="EMBL" id="JADFTS010000002">
    <property type="protein sequence ID" value="KAF9619732.1"/>
    <property type="molecule type" value="Genomic_DNA"/>
</dbReference>
<proteinExistence type="predicted"/>
<dbReference type="PANTHER" id="PTHR47689:SF2">
    <property type="entry name" value="TETRATRICOPEPTIDE REPEAT (TPR)-LIKE SUPERFAMILY PROTEIN"/>
    <property type="match status" value="1"/>
</dbReference>
<protein>
    <submittedName>
        <fullName evidence="1">Uncharacterized protein</fullName>
    </submittedName>
</protein>
<comment type="caution">
    <text evidence="1">The sequence shown here is derived from an EMBL/GenBank/DDBJ whole genome shotgun (WGS) entry which is preliminary data.</text>
</comment>